<dbReference type="Gene3D" id="3.20.20.140">
    <property type="entry name" value="Metal-dependent hydrolases"/>
    <property type="match status" value="1"/>
</dbReference>
<gene>
    <name evidence="8" type="primary">add_2</name>
    <name evidence="8" type="ORF">GCM10020369_82640</name>
</gene>
<dbReference type="Proteomes" id="UP001501676">
    <property type="component" value="Unassembled WGS sequence"/>
</dbReference>
<dbReference type="InterPro" id="IPR001365">
    <property type="entry name" value="A_deaminase_dom"/>
</dbReference>
<dbReference type="NCBIfam" id="TIGR01430">
    <property type="entry name" value="aden_deam"/>
    <property type="match status" value="1"/>
</dbReference>
<evidence type="ECO:0000256" key="4">
    <source>
        <dbReference type="ARBA" id="ARBA00022723"/>
    </source>
</evidence>
<evidence type="ECO:0000313" key="8">
    <source>
        <dbReference type="EMBL" id="GAA3398650.1"/>
    </source>
</evidence>
<keyword evidence="4" id="KW-0479">Metal-binding</keyword>
<evidence type="ECO:0000259" key="7">
    <source>
        <dbReference type="Pfam" id="PF00962"/>
    </source>
</evidence>
<dbReference type="InterPro" id="IPR032466">
    <property type="entry name" value="Metal_Hydrolase"/>
</dbReference>
<dbReference type="RefSeq" id="WP_345733820.1">
    <property type="nucleotide sequence ID" value="NZ_BAAAYN010000093.1"/>
</dbReference>
<evidence type="ECO:0000256" key="2">
    <source>
        <dbReference type="ARBA" id="ARBA00006676"/>
    </source>
</evidence>
<comment type="cofactor">
    <cofactor evidence="1">
        <name>Zn(2+)</name>
        <dbReference type="ChEBI" id="CHEBI:29105"/>
    </cofactor>
</comment>
<evidence type="ECO:0000256" key="3">
    <source>
        <dbReference type="ARBA" id="ARBA00012784"/>
    </source>
</evidence>
<dbReference type="Pfam" id="PF00962">
    <property type="entry name" value="A_deaminase"/>
    <property type="match status" value="1"/>
</dbReference>
<protein>
    <recommendedName>
        <fullName evidence="3">adenosine deaminase</fullName>
        <ecNumber evidence="3">3.5.4.4</ecNumber>
    </recommendedName>
</protein>
<evidence type="ECO:0000256" key="6">
    <source>
        <dbReference type="ARBA" id="ARBA00022833"/>
    </source>
</evidence>
<evidence type="ECO:0000256" key="1">
    <source>
        <dbReference type="ARBA" id="ARBA00001947"/>
    </source>
</evidence>
<comment type="caution">
    <text evidence="8">The sequence shown here is derived from an EMBL/GenBank/DDBJ whole genome shotgun (WGS) entry which is preliminary data.</text>
</comment>
<proteinExistence type="inferred from homology"/>
<keyword evidence="6" id="KW-0862">Zinc</keyword>
<dbReference type="PANTHER" id="PTHR11409:SF43">
    <property type="entry name" value="ADENOSINE DEAMINASE"/>
    <property type="match status" value="1"/>
</dbReference>
<name>A0ABP6TDD7_9ACTN</name>
<reference evidence="9" key="1">
    <citation type="journal article" date="2019" name="Int. J. Syst. Evol. Microbiol.">
        <title>The Global Catalogue of Microorganisms (GCM) 10K type strain sequencing project: providing services to taxonomists for standard genome sequencing and annotation.</title>
        <authorList>
            <consortium name="The Broad Institute Genomics Platform"/>
            <consortium name="The Broad Institute Genome Sequencing Center for Infectious Disease"/>
            <person name="Wu L."/>
            <person name="Ma J."/>
        </authorList>
    </citation>
    <scope>NUCLEOTIDE SEQUENCE [LARGE SCALE GENOMIC DNA]</scope>
    <source>
        <strain evidence="9">JCM 9458</strain>
    </source>
</reference>
<comment type="similarity">
    <text evidence="2">Belongs to the metallo-dependent hydrolases superfamily. Adenosine and AMP deaminases family.</text>
</comment>
<dbReference type="SUPFAM" id="SSF51556">
    <property type="entry name" value="Metallo-dependent hydrolases"/>
    <property type="match status" value="1"/>
</dbReference>
<dbReference type="InterPro" id="IPR006330">
    <property type="entry name" value="Ado/ade_deaminase"/>
</dbReference>
<feature type="domain" description="Adenosine deaminase" evidence="7">
    <location>
        <begin position="5"/>
        <end position="306"/>
    </location>
</feature>
<organism evidence="8 9">
    <name type="scientific">Cryptosporangium minutisporangium</name>
    <dbReference type="NCBI Taxonomy" id="113569"/>
    <lineage>
        <taxon>Bacteria</taxon>
        <taxon>Bacillati</taxon>
        <taxon>Actinomycetota</taxon>
        <taxon>Actinomycetes</taxon>
        <taxon>Cryptosporangiales</taxon>
        <taxon>Cryptosporangiaceae</taxon>
        <taxon>Cryptosporangium</taxon>
    </lineage>
</organism>
<keyword evidence="5" id="KW-0378">Hydrolase</keyword>
<dbReference type="PANTHER" id="PTHR11409">
    <property type="entry name" value="ADENOSINE DEAMINASE"/>
    <property type="match status" value="1"/>
</dbReference>
<evidence type="ECO:0000313" key="9">
    <source>
        <dbReference type="Proteomes" id="UP001501676"/>
    </source>
</evidence>
<evidence type="ECO:0000256" key="5">
    <source>
        <dbReference type="ARBA" id="ARBA00022801"/>
    </source>
</evidence>
<accession>A0ABP6TDD7</accession>
<sequence length="307" mass="32521">MNRYELHCHLDASVRPDTIAALAAEQRLALPASVRALADAPPDVGSLHAFLSYIDVALDVLQTPHALRRVAAELVADWHADGVVYGEARFAPQLHTRAGLTIDDAIDAVAAGLADGAAATGVRTGLLLCCLRHQEPSVSMTVADAAVRRRDVVAGLDLAGDERLPGLPHREAFDLAQSVGLPVTIHAGEAAGPASVWEALDVLGARRIGHGVRSTSDAALLDRLRRDLVALEFCPRSNVLTRAVPTLTAHPADRLLRAGLQVTVSTDTRTTADTTLTAEFDALAATFGWTGVEEQLCQDHAARAAFR</sequence>
<dbReference type="EC" id="3.5.4.4" evidence="3"/>
<dbReference type="EMBL" id="BAAAYN010000093">
    <property type="protein sequence ID" value="GAA3398650.1"/>
    <property type="molecule type" value="Genomic_DNA"/>
</dbReference>
<keyword evidence="9" id="KW-1185">Reference proteome</keyword>